<dbReference type="AlphaFoldDB" id="A0A915NKW3"/>
<evidence type="ECO:0000313" key="3">
    <source>
        <dbReference type="WBParaSite" id="scf7180000419679.g4173"/>
    </source>
</evidence>
<evidence type="ECO:0000259" key="1">
    <source>
        <dbReference type="Pfam" id="PF00498"/>
    </source>
</evidence>
<proteinExistence type="predicted"/>
<name>A0A915NKW3_9BILA</name>
<dbReference type="WBParaSite" id="scf7180000419679.g4173">
    <property type="protein sequence ID" value="scf7180000419679.g4173"/>
    <property type="gene ID" value="scf7180000419679.g4173"/>
</dbReference>
<dbReference type="Gene3D" id="2.60.200.20">
    <property type="match status" value="1"/>
</dbReference>
<keyword evidence="2" id="KW-1185">Reference proteome</keyword>
<protein>
    <submittedName>
        <fullName evidence="3">FHA domain-containing protein</fullName>
    </submittedName>
</protein>
<dbReference type="Proteomes" id="UP000887560">
    <property type="component" value="Unplaced"/>
</dbReference>
<dbReference type="SUPFAM" id="SSF49879">
    <property type="entry name" value="SMAD/FHA domain"/>
    <property type="match status" value="1"/>
</dbReference>
<accession>A0A915NKW3</accession>
<dbReference type="InterPro" id="IPR000253">
    <property type="entry name" value="FHA_dom"/>
</dbReference>
<sequence length="113" mass="12826">MLRRGGSNKKVDENILLLQNTLIGSDPNCDIVIKCSGVRPKHAVIEYSQKSSSFCLRQLIPSFNEEQREHKRNSQENENKIEEAVNGEKILYDGSLIELRPLDKLRFGNGPES</sequence>
<evidence type="ECO:0000313" key="2">
    <source>
        <dbReference type="Proteomes" id="UP000887560"/>
    </source>
</evidence>
<dbReference type="Pfam" id="PF00498">
    <property type="entry name" value="FHA"/>
    <property type="match status" value="1"/>
</dbReference>
<dbReference type="InterPro" id="IPR008984">
    <property type="entry name" value="SMAD_FHA_dom_sf"/>
</dbReference>
<organism evidence="2 3">
    <name type="scientific">Meloidogyne floridensis</name>
    <dbReference type="NCBI Taxonomy" id="298350"/>
    <lineage>
        <taxon>Eukaryota</taxon>
        <taxon>Metazoa</taxon>
        <taxon>Ecdysozoa</taxon>
        <taxon>Nematoda</taxon>
        <taxon>Chromadorea</taxon>
        <taxon>Rhabditida</taxon>
        <taxon>Tylenchina</taxon>
        <taxon>Tylenchomorpha</taxon>
        <taxon>Tylenchoidea</taxon>
        <taxon>Meloidogynidae</taxon>
        <taxon>Meloidogyninae</taxon>
        <taxon>Meloidogyne</taxon>
    </lineage>
</organism>
<reference evidence="3" key="1">
    <citation type="submission" date="2022-11" db="UniProtKB">
        <authorList>
            <consortium name="WormBaseParasite"/>
        </authorList>
    </citation>
    <scope>IDENTIFICATION</scope>
</reference>
<feature type="domain" description="FHA" evidence="1">
    <location>
        <begin position="21"/>
        <end position="60"/>
    </location>
</feature>